<dbReference type="Proteomes" id="UP000218899">
    <property type="component" value="Chromosome"/>
</dbReference>
<protein>
    <submittedName>
        <fullName evidence="1">Uncharacterized protein</fullName>
    </submittedName>
</protein>
<proteinExistence type="predicted"/>
<dbReference type="OrthoDB" id="5797224at2"/>
<name>A0A1B4V1K6_9GAMM</name>
<organism evidence="1 2">
    <name type="scientific">Sulfurifustis variabilis</name>
    <dbReference type="NCBI Taxonomy" id="1675686"/>
    <lineage>
        <taxon>Bacteria</taxon>
        <taxon>Pseudomonadati</taxon>
        <taxon>Pseudomonadota</taxon>
        <taxon>Gammaproteobacteria</taxon>
        <taxon>Acidiferrobacterales</taxon>
        <taxon>Acidiferrobacteraceae</taxon>
        <taxon>Sulfurifustis</taxon>
    </lineage>
</organism>
<gene>
    <name evidence="1" type="ORF">SVA_0564</name>
</gene>
<dbReference type="KEGG" id="sva:SVA_0564"/>
<dbReference type="RefSeq" id="WP_096458479.1">
    <property type="nucleotide sequence ID" value="NZ_AP014936.1"/>
</dbReference>
<dbReference type="AlphaFoldDB" id="A0A1B4V1K6"/>
<evidence type="ECO:0000313" key="1">
    <source>
        <dbReference type="EMBL" id="BAU47145.1"/>
    </source>
</evidence>
<reference evidence="1 2" key="1">
    <citation type="submission" date="2015-08" db="EMBL/GenBank/DDBJ databases">
        <title>Complete genome sequence of Sulfurifustis variabilis.</title>
        <authorList>
            <person name="Miura A."/>
            <person name="Kojima H."/>
            <person name="Fukui M."/>
        </authorList>
    </citation>
    <scope>NUCLEOTIDE SEQUENCE [LARGE SCALE GENOMIC DNA]</scope>
    <source>
        <strain evidence="2">skN76</strain>
    </source>
</reference>
<keyword evidence="2" id="KW-1185">Reference proteome</keyword>
<evidence type="ECO:0000313" key="2">
    <source>
        <dbReference type="Proteomes" id="UP000218899"/>
    </source>
</evidence>
<dbReference type="EMBL" id="AP014936">
    <property type="protein sequence ID" value="BAU47145.1"/>
    <property type="molecule type" value="Genomic_DNA"/>
</dbReference>
<accession>A0A1B4V1K6</accession>
<sequence length="90" mass="10023">MDRRRLEDYFARTPRLAELCTQNGWPDPETLRVEVLDRDGDALLCSVSFEEVIMEGAGCVAGRVDCWGRYRVSQGDDGDIDAELLAGSRG</sequence>